<accession>A0A8H6U5P1</accession>
<feature type="region of interest" description="Disordered" evidence="1">
    <location>
        <begin position="51"/>
        <end position="166"/>
    </location>
</feature>
<feature type="compositionally biased region" description="Polar residues" evidence="1">
    <location>
        <begin position="123"/>
        <end position="135"/>
    </location>
</feature>
<evidence type="ECO:0000313" key="4">
    <source>
        <dbReference type="Proteomes" id="UP000654918"/>
    </source>
</evidence>
<feature type="chain" id="PRO_5034917522" evidence="2">
    <location>
        <begin position="20"/>
        <end position="437"/>
    </location>
</feature>
<keyword evidence="4" id="KW-1185">Reference proteome</keyword>
<feature type="compositionally biased region" description="Basic and acidic residues" evidence="1">
    <location>
        <begin position="94"/>
        <end position="110"/>
    </location>
</feature>
<proteinExistence type="predicted"/>
<name>A0A8H6U5P1_9PEZI</name>
<reference evidence="3" key="1">
    <citation type="journal article" date="2020" name="Phytopathology">
        <title>Genome Sequence Resources of Colletotrichum truncatum, C. plurivorum, C. musicola, and C. sojae: Four Species Pathogenic to Soybean (Glycine max).</title>
        <authorList>
            <person name="Rogerio F."/>
            <person name="Boufleur T.R."/>
            <person name="Ciampi-Guillardi M."/>
            <person name="Sukno S.A."/>
            <person name="Thon M.R."/>
            <person name="Massola Junior N.S."/>
            <person name="Baroncelli R."/>
        </authorList>
    </citation>
    <scope>NUCLEOTIDE SEQUENCE</scope>
    <source>
        <strain evidence="3">LFN00145</strain>
    </source>
</reference>
<organism evidence="3 4">
    <name type="scientific">Colletotrichum plurivorum</name>
    <dbReference type="NCBI Taxonomy" id="2175906"/>
    <lineage>
        <taxon>Eukaryota</taxon>
        <taxon>Fungi</taxon>
        <taxon>Dikarya</taxon>
        <taxon>Ascomycota</taxon>
        <taxon>Pezizomycotina</taxon>
        <taxon>Sordariomycetes</taxon>
        <taxon>Hypocreomycetidae</taxon>
        <taxon>Glomerellales</taxon>
        <taxon>Glomerellaceae</taxon>
        <taxon>Colletotrichum</taxon>
        <taxon>Colletotrichum orchidearum species complex</taxon>
    </lineage>
</organism>
<evidence type="ECO:0000256" key="1">
    <source>
        <dbReference type="SAM" id="MobiDB-lite"/>
    </source>
</evidence>
<feature type="region of interest" description="Disordered" evidence="1">
    <location>
        <begin position="269"/>
        <end position="300"/>
    </location>
</feature>
<evidence type="ECO:0000313" key="3">
    <source>
        <dbReference type="EMBL" id="KAF6841634.1"/>
    </source>
</evidence>
<gene>
    <name evidence="3" type="ORF">CPLU01_00306</name>
</gene>
<keyword evidence="2" id="KW-0732">Signal</keyword>
<feature type="compositionally biased region" description="Basic and acidic residues" evidence="1">
    <location>
        <begin position="51"/>
        <end position="69"/>
    </location>
</feature>
<feature type="signal peptide" evidence="2">
    <location>
        <begin position="1"/>
        <end position="19"/>
    </location>
</feature>
<dbReference type="AlphaFoldDB" id="A0A8H6U5P1"/>
<comment type="caution">
    <text evidence="3">The sequence shown here is derived from an EMBL/GenBank/DDBJ whole genome shotgun (WGS) entry which is preliminary data.</text>
</comment>
<dbReference type="EMBL" id="WIGO01000002">
    <property type="protein sequence ID" value="KAF6841634.1"/>
    <property type="molecule type" value="Genomic_DNA"/>
</dbReference>
<sequence length="437" mass="47394">MSLLATDLLFGELLRLVVSFWQKNDELDRPLRGTDEGRSFAIVVALERVTQARKEREERKQGLRRETRYGHLTGASQLTGGKRDKTVEQSGGRVSEHSTEFLLHSKETQSFRKSSSSSSSSSTLLFPQSPESTKGWQRRGQAGAKQDLSSKIGGRSRRHWPKRLPNVGRTPGVVRFAQWVPPMSPTVRLAPAAVAVASKAGPVLDSWAGPPDLELTDTVEALQEGPGTHVRWRCRLAWESPPASTSPHIISIHNITEPGQAPGGILHSADGSTLTERDRPDRNVRIDGGRQNDGNGGVGRFVTVETETPATRQLATLTGHTNVEADGKALKLSLSPVLPCLQLRPLPLSLSSSRGEEQLAALAMKQFTRHLHHSPHDTTHTNAIIASASHAGGIRVRQGSRPPTPFCLTEAAGAAASEALSAFQRLGLEWDLGTWTA</sequence>
<feature type="compositionally biased region" description="Basic and acidic residues" evidence="1">
    <location>
        <begin position="275"/>
        <end position="290"/>
    </location>
</feature>
<protein>
    <submittedName>
        <fullName evidence="3">Uncharacterized protein</fullName>
    </submittedName>
</protein>
<dbReference type="Proteomes" id="UP000654918">
    <property type="component" value="Unassembled WGS sequence"/>
</dbReference>
<evidence type="ECO:0000256" key="2">
    <source>
        <dbReference type="SAM" id="SignalP"/>
    </source>
</evidence>